<dbReference type="OrthoDB" id="674604at2759"/>
<reference evidence="5" key="1">
    <citation type="submission" date="2021-07" db="EMBL/GenBank/DDBJ databases">
        <authorList>
            <person name="Branca A.L. A."/>
        </authorList>
    </citation>
    <scope>NUCLEOTIDE SEQUENCE</scope>
</reference>
<evidence type="ECO:0000256" key="1">
    <source>
        <dbReference type="ARBA" id="ARBA00022574"/>
    </source>
</evidence>
<feature type="repeat" description="WD" evidence="3">
    <location>
        <begin position="816"/>
        <end position="850"/>
    </location>
</feature>
<dbReference type="InterPro" id="IPR036322">
    <property type="entry name" value="WD40_repeat_dom_sf"/>
</dbReference>
<dbReference type="SMART" id="SM00320">
    <property type="entry name" value="WD40"/>
    <property type="match status" value="7"/>
</dbReference>
<dbReference type="Gene3D" id="2.130.10.10">
    <property type="entry name" value="YVTN repeat-like/Quinoprotein amine dehydrogenase"/>
    <property type="match status" value="3"/>
</dbReference>
<evidence type="ECO:0000313" key="6">
    <source>
        <dbReference type="Proteomes" id="UP001152646"/>
    </source>
</evidence>
<dbReference type="Pfam" id="PF00400">
    <property type="entry name" value="WD40"/>
    <property type="match status" value="2"/>
</dbReference>
<dbReference type="PROSITE" id="PS50082">
    <property type="entry name" value="WD_REPEATS_2"/>
    <property type="match status" value="1"/>
</dbReference>
<protein>
    <recommendedName>
        <fullName evidence="4">Nephrocystin 3-like N-terminal domain-containing protein</fullName>
    </recommendedName>
</protein>
<feature type="domain" description="Nephrocystin 3-like N-terminal" evidence="4">
    <location>
        <begin position="52"/>
        <end position="227"/>
    </location>
</feature>
<dbReference type="Proteomes" id="UP001152646">
    <property type="component" value="Unassembled WGS sequence"/>
</dbReference>
<sequence length="1297" mass="146364">MCASFAKLTFKQKQHNETLLQSITYVASATYRSYDQNKGTCLEETQVKVFQRIQEWSIGSEKKPILWLQGMAGTGKSTIARTAAAAFRDGASLVKNGVLPDNICLAGTFFFDHKKNDCRDPRNVFPTLARQLVEVIPEIRDAVCNAISNNHDIQQRTIREQWKYLIWQPLSILQSNLQDTFIIVIDALDECEVNTNHYENDLEVILDLLSQMAQLQYVRIRILITSRPEAEMQRHIENLSQDIHDHTLEKVKLFSNTGDREDDITRLVKHEMIAIKKRHPSLSQDWPGAEYLRTLVKQTEGLFIYAATVCRFLYDANERTIQSRLEKILSNNFDGNSQGNNLDEMYTRILEIILTGEEDNDEENSTLFRSIVGCIVVLSQPMSLEDLESLLPCTIRDMKDILGLLGSVIEVPQDVHGPVQLGHLSFRDFLLDRSRCQNKLFSIDEKEANHGVFEHCIKLMSTHLRRDICRLREPGIMVSEIDLESSEMKQRFPDSVRYACKFWPDHLDRSGGVSSQDEYRVLNFLETHFTHWLEAMSLLAMMPLVIRIFNVLKSMNMSKKMEEFLFDARKFSTNFRLHIEKMPLQIYASALPCAPENSIVRNLFEKEIPPWIAKIPVVQSDWDAFSHNLERGKTNCPKFSSDGTLLVCEGRHQFKIFETITWQCVLQIDHDESISSKLIACSPDSTHMAAFFTDGTSRLWRVSDGKCINLETGGADTIGIRFSGDGKLVCLLSDNTMLIRNGKTGDVLLKIWHGVKPAREAIFLQCMGFNFAVSEDCQFVAILDLQLNINVFSQAHGLIVHTYPFSNPGGSLNMGIKSLLFSPDGHLLLSATTDGAVKVWDFNLKKLYETTVEDEVLEATFIADSTAVLIVFKDLSVSKWWWRAEKTETRNLDDPDLKETFAPECPISFPQVGPLVTSLANNEHDDLWKKVRATCAQIRHKSHGDNISGSFSPNGQFIAVGSIRSGLSIWEMSTQAAQSASAMENRSYIRVELSPDGNWVASSSQKDVKLWNGNTGEHIETWNISPNSSDWWYNMSFSTDSKALQLGSIYGEIHVWDIVACQPLASMQLPNAYHLKVAFSPDRTLLVFAYQPEDDTNELQITLWDLGNRKAFRTFDLKLGEYESLSNVAISPSNGTMAVSSNKTIRVFDSTGILTQCIEHDDFQPVLAFSANGELIAYADKNITVCNTATGEKVGKILCERDVPWMSFIDEDRSLLTSAGKFYTTSILANDLNTASSGLTRRGSYIVNAGKTVFALNPRLFAVCPSVQGDKFAMILPPNRVGIFVFDTEVGNILSEE</sequence>
<dbReference type="Pfam" id="PF24883">
    <property type="entry name" value="NPHP3_N"/>
    <property type="match status" value="1"/>
</dbReference>
<dbReference type="SUPFAM" id="SSF50978">
    <property type="entry name" value="WD40 repeat-like"/>
    <property type="match status" value="1"/>
</dbReference>
<proteinExistence type="predicted"/>
<dbReference type="SUPFAM" id="SSF52540">
    <property type="entry name" value="P-loop containing nucleoside triphosphate hydrolases"/>
    <property type="match status" value="1"/>
</dbReference>
<dbReference type="InterPro" id="IPR015943">
    <property type="entry name" value="WD40/YVTN_repeat-like_dom_sf"/>
</dbReference>
<evidence type="ECO:0000259" key="4">
    <source>
        <dbReference type="Pfam" id="PF24883"/>
    </source>
</evidence>
<dbReference type="PANTHER" id="PTHR10039:SF17">
    <property type="entry name" value="FUNGAL STAND N-TERMINAL GOODBYE DOMAIN-CONTAINING PROTEIN-RELATED"/>
    <property type="match status" value="1"/>
</dbReference>
<dbReference type="EMBL" id="CAJVPA010000228">
    <property type="protein sequence ID" value="CAG8415652.1"/>
    <property type="molecule type" value="Genomic_DNA"/>
</dbReference>
<evidence type="ECO:0000256" key="3">
    <source>
        <dbReference type="PROSITE-ProRule" id="PRU00221"/>
    </source>
</evidence>
<evidence type="ECO:0000256" key="2">
    <source>
        <dbReference type="ARBA" id="ARBA00022737"/>
    </source>
</evidence>
<dbReference type="PROSITE" id="PS00678">
    <property type="entry name" value="WD_REPEATS_1"/>
    <property type="match status" value="1"/>
</dbReference>
<dbReference type="InterPro" id="IPR027417">
    <property type="entry name" value="P-loop_NTPase"/>
</dbReference>
<dbReference type="InterPro" id="IPR056884">
    <property type="entry name" value="NPHP3-like_N"/>
</dbReference>
<organism evidence="5 6">
    <name type="scientific">Penicillium salamii</name>
    <dbReference type="NCBI Taxonomy" id="1612424"/>
    <lineage>
        <taxon>Eukaryota</taxon>
        <taxon>Fungi</taxon>
        <taxon>Dikarya</taxon>
        <taxon>Ascomycota</taxon>
        <taxon>Pezizomycotina</taxon>
        <taxon>Eurotiomycetes</taxon>
        <taxon>Eurotiomycetidae</taxon>
        <taxon>Eurotiales</taxon>
        <taxon>Aspergillaceae</taxon>
        <taxon>Penicillium</taxon>
    </lineage>
</organism>
<accession>A0A9W4JQU1</accession>
<dbReference type="Gene3D" id="3.40.50.300">
    <property type="entry name" value="P-loop containing nucleotide triphosphate hydrolases"/>
    <property type="match status" value="1"/>
</dbReference>
<evidence type="ECO:0000313" key="5">
    <source>
        <dbReference type="EMBL" id="CAG8415652.1"/>
    </source>
</evidence>
<name>A0A9W4JQU1_9EURO</name>
<dbReference type="PANTHER" id="PTHR10039">
    <property type="entry name" value="AMELOGENIN"/>
    <property type="match status" value="1"/>
</dbReference>
<keyword evidence="2" id="KW-0677">Repeat</keyword>
<comment type="caution">
    <text evidence="5">The sequence shown here is derived from an EMBL/GenBank/DDBJ whole genome shotgun (WGS) entry which is preliminary data.</text>
</comment>
<dbReference type="PROSITE" id="PS50294">
    <property type="entry name" value="WD_REPEATS_REGION"/>
    <property type="match status" value="1"/>
</dbReference>
<dbReference type="InterPro" id="IPR001680">
    <property type="entry name" value="WD40_rpt"/>
</dbReference>
<keyword evidence="1 3" id="KW-0853">WD repeat</keyword>
<dbReference type="SUPFAM" id="SSF82171">
    <property type="entry name" value="DPP6 N-terminal domain-like"/>
    <property type="match status" value="1"/>
</dbReference>
<dbReference type="InterPro" id="IPR019775">
    <property type="entry name" value="WD40_repeat_CS"/>
</dbReference>
<gene>
    <name evidence="5" type="ORF">PSALAMII_LOCUS9665</name>
</gene>